<evidence type="ECO:0000256" key="1">
    <source>
        <dbReference type="ARBA" id="ARBA00022472"/>
    </source>
</evidence>
<keyword evidence="6 7" id="KW-0804">Transcription</keyword>
<keyword evidence="2 7" id="KW-0963">Cytoplasm</keyword>
<dbReference type="FunFam" id="3.30.300.20:FF:000002">
    <property type="entry name" value="Transcription termination/antitermination protein NusA"/>
    <property type="match status" value="1"/>
</dbReference>
<dbReference type="GO" id="GO:0005829">
    <property type="term" value="C:cytosol"/>
    <property type="evidence" value="ECO:0007669"/>
    <property type="project" value="TreeGrafter"/>
</dbReference>
<reference evidence="9 10" key="1">
    <citation type="submission" date="2012-04" db="EMBL/GenBank/DDBJ databases">
        <authorList>
            <person name="Genoscope - CEA"/>
        </authorList>
    </citation>
    <scope>NUCLEOTIDE SEQUENCE [LARGE SCALE GENOMIC DNA]</scope>
    <source>
        <strain evidence="9 10">9717</strain>
    </source>
</reference>
<sequence length="398" mass="44853">MATVNLPGLKIMLEEISQRHNLPKNAVQEALREALLKGYERYRRAQSLEKAAQFHEDYFNNFDVELDVEEEGFRILSTKTIVEEVTNPDHHIGLKEVQEVADEAQLGDEVVLDVTPDQREFGRMAAIQTKQVLLQKLRDNQRKMIQEEFQDLEGTVLQARVVRFERQAAIVMVQSTYGQPEVEAELPKREQLPNDNYRANATFKVLLKKVLEGSHRGPQLIVSRAAAGLVVYLFANEVPEIEEEIVRIVAVAREANPPSRHVGSRTKIAVDTLERDVDPVGACIGARGSRIQAVVNELRGEKIDVIRWSPDPATYIANALSPARIDQVLFTNAEERQALVLVAQDQLSLAIGKEGQNVRLAARLTGWKIDIKDIVLYKGEQEVKTDETDPEAQDLDQE</sequence>
<evidence type="ECO:0000256" key="7">
    <source>
        <dbReference type="HAMAP-Rule" id="MF_00945"/>
    </source>
</evidence>
<dbReference type="Gene3D" id="3.30.1480.10">
    <property type="entry name" value="NusA, N-terminal domain"/>
    <property type="match status" value="1"/>
</dbReference>
<name>I4FSC0_MICAE</name>
<dbReference type="CDD" id="cd22529">
    <property type="entry name" value="KH-II_NusA_rpt2"/>
    <property type="match status" value="1"/>
</dbReference>
<dbReference type="GO" id="GO:0031564">
    <property type="term" value="P:transcription antitermination"/>
    <property type="evidence" value="ECO:0007669"/>
    <property type="project" value="UniProtKB-UniRule"/>
</dbReference>
<keyword evidence="5 7" id="KW-0805">Transcription regulation</keyword>
<comment type="caution">
    <text evidence="9">The sequence shown here is derived from an EMBL/GenBank/DDBJ whole genome shotgun (WGS) entry which is preliminary data.</text>
</comment>
<dbReference type="InterPro" id="IPR015946">
    <property type="entry name" value="KH_dom-like_a/b"/>
</dbReference>
<comment type="similarity">
    <text evidence="7">Belongs to the NusA family.</text>
</comment>
<evidence type="ECO:0000259" key="8">
    <source>
        <dbReference type="SMART" id="SM00322"/>
    </source>
</evidence>
<dbReference type="InterPro" id="IPR012340">
    <property type="entry name" value="NA-bd_OB-fold"/>
</dbReference>
<evidence type="ECO:0000313" key="9">
    <source>
        <dbReference type="EMBL" id="CCH98545.1"/>
    </source>
</evidence>
<dbReference type="Gene3D" id="3.30.300.20">
    <property type="match status" value="2"/>
</dbReference>
<dbReference type="SUPFAM" id="SSF50249">
    <property type="entry name" value="Nucleic acid-binding proteins"/>
    <property type="match status" value="1"/>
</dbReference>
<dbReference type="AlphaFoldDB" id="I4FSC0"/>
<dbReference type="Proteomes" id="UP000003172">
    <property type="component" value="Unassembled WGS sequence"/>
</dbReference>
<gene>
    <name evidence="7 9" type="primary">nusA</name>
    <name evidence="9" type="ORF">MICAB_4960013</name>
</gene>
<dbReference type="NCBIfam" id="TIGR01953">
    <property type="entry name" value="NusA"/>
    <property type="match status" value="1"/>
</dbReference>
<comment type="subunit">
    <text evidence="7">Monomer. Binds directly to the core enzyme of the DNA-dependent RNA polymerase and to nascent RNA.</text>
</comment>
<dbReference type="GO" id="GO:0003700">
    <property type="term" value="F:DNA-binding transcription factor activity"/>
    <property type="evidence" value="ECO:0007669"/>
    <property type="project" value="InterPro"/>
</dbReference>
<accession>I4FSC0</accession>
<comment type="subcellular location">
    <subcellularLocation>
        <location evidence="7">Cytoplasm</location>
    </subcellularLocation>
</comment>
<keyword evidence="3 7" id="KW-0889">Transcription antitermination</keyword>
<dbReference type="GO" id="GO:0003723">
    <property type="term" value="F:RNA binding"/>
    <property type="evidence" value="ECO:0007669"/>
    <property type="project" value="UniProtKB-UniRule"/>
</dbReference>
<keyword evidence="4 7" id="KW-0694">RNA-binding</keyword>
<dbReference type="InterPro" id="IPR013735">
    <property type="entry name" value="TF_NusA_N"/>
</dbReference>
<dbReference type="InterPro" id="IPR030842">
    <property type="entry name" value="TF_NusA_bacterial"/>
</dbReference>
<dbReference type="SUPFAM" id="SSF54814">
    <property type="entry name" value="Prokaryotic type KH domain (KH-domain type II)"/>
    <property type="match status" value="2"/>
</dbReference>
<dbReference type="PROSITE" id="PS50084">
    <property type="entry name" value="KH_TYPE_1"/>
    <property type="match status" value="1"/>
</dbReference>
<dbReference type="HAMAP" id="MF_00945_B">
    <property type="entry name" value="NusA_B"/>
    <property type="match status" value="1"/>
</dbReference>
<protein>
    <recommendedName>
        <fullName evidence="7">Transcription termination/antitermination protein NusA</fullName>
    </recommendedName>
</protein>
<dbReference type="PANTHER" id="PTHR22648:SF0">
    <property type="entry name" value="TRANSCRIPTION TERMINATION_ANTITERMINATION PROTEIN NUSA"/>
    <property type="match status" value="1"/>
</dbReference>
<dbReference type="Gene3D" id="2.40.50.140">
    <property type="entry name" value="Nucleic acid-binding proteins"/>
    <property type="match status" value="1"/>
</dbReference>
<dbReference type="InterPro" id="IPR025249">
    <property type="entry name" value="TF_NusA_KH_1st"/>
</dbReference>
<dbReference type="InterPro" id="IPR009019">
    <property type="entry name" value="KH_sf_prok-type"/>
</dbReference>
<evidence type="ECO:0000313" key="10">
    <source>
        <dbReference type="Proteomes" id="UP000003172"/>
    </source>
</evidence>
<dbReference type="HOGENOM" id="CLU_029242_2_3_3"/>
<organism evidence="9 10">
    <name type="scientific">Microcystis aeruginosa PCC 9717</name>
    <dbReference type="NCBI Taxonomy" id="1160286"/>
    <lineage>
        <taxon>Bacteria</taxon>
        <taxon>Bacillati</taxon>
        <taxon>Cyanobacteriota</taxon>
        <taxon>Cyanophyceae</taxon>
        <taxon>Oscillatoriophycideae</taxon>
        <taxon>Chroococcales</taxon>
        <taxon>Microcystaceae</taxon>
        <taxon>Microcystis</taxon>
    </lineage>
</organism>
<dbReference type="RefSeq" id="WP_004159547.1">
    <property type="nucleotide sequence ID" value="NZ_HE972732.1"/>
</dbReference>
<dbReference type="InterPro" id="IPR058582">
    <property type="entry name" value="KH_NusA_2nd"/>
</dbReference>
<dbReference type="InterPro" id="IPR004087">
    <property type="entry name" value="KH_dom"/>
</dbReference>
<dbReference type="SUPFAM" id="SSF69705">
    <property type="entry name" value="Transcription factor NusA, N-terminal domain"/>
    <property type="match status" value="1"/>
</dbReference>
<evidence type="ECO:0000256" key="6">
    <source>
        <dbReference type="ARBA" id="ARBA00023163"/>
    </source>
</evidence>
<dbReference type="Pfam" id="PF08529">
    <property type="entry name" value="NusA_N"/>
    <property type="match status" value="1"/>
</dbReference>
<dbReference type="InterPro" id="IPR036555">
    <property type="entry name" value="NusA_N_sf"/>
</dbReference>
<dbReference type="GO" id="GO:0006353">
    <property type="term" value="P:DNA-templated transcription termination"/>
    <property type="evidence" value="ECO:0007669"/>
    <property type="project" value="UniProtKB-UniRule"/>
</dbReference>
<dbReference type="PANTHER" id="PTHR22648">
    <property type="entry name" value="TRANSCRIPTION TERMINATION FACTOR NUSA"/>
    <property type="match status" value="1"/>
</dbReference>
<dbReference type="FunFam" id="3.30.300.20:FF:000005">
    <property type="entry name" value="Transcription termination/antitermination protein NusA"/>
    <property type="match status" value="1"/>
</dbReference>
<feature type="domain" description="K Homology" evidence="8">
    <location>
        <begin position="334"/>
        <end position="396"/>
    </location>
</feature>
<dbReference type="SMART" id="SM00322">
    <property type="entry name" value="KH"/>
    <property type="match status" value="2"/>
</dbReference>
<dbReference type="Pfam" id="PF26594">
    <property type="entry name" value="KH_NusA_2nd"/>
    <property type="match status" value="1"/>
</dbReference>
<evidence type="ECO:0000256" key="3">
    <source>
        <dbReference type="ARBA" id="ARBA00022814"/>
    </source>
</evidence>
<dbReference type="EMBL" id="CAII01000441">
    <property type="protein sequence ID" value="CCH98545.1"/>
    <property type="molecule type" value="Genomic_DNA"/>
</dbReference>
<proteinExistence type="inferred from homology"/>
<dbReference type="InterPro" id="IPR010213">
    <property type="entry name" value="TF_NusA"/>
</dbReference>
<feature type="domain" description="K Homology" evidence="8">
    <location>
        <begin position="262"/>
        <end position="325"/>
    </location>
</feature>
<evidence type="ECO:0000256" key="2">
    <source>
        <dbReference type="ARBA" id="ARBA00022490"/>
    </source>
</evidence>
<evidence type="ECO:0000256" key="4">
    <source>
        <dbReference type="ARBA" id="ARBA00022884"/>
    </source>
</evidence>
<comment type="function">
    <text evidence="7">Participates in both transcription termination and antitermination.</text>
</comment>
<keyword evidence="1 7" id="KW-0806">Transcription termination</keyword>
<evidence type="ECO:0000256" key="5">
    <source>
        <dbReference type="ARBA" id="ARBA00023015"/>
    </source>
</evidence>
<dbReference type="Pfam" id="PF13184">
    <property type="entry name" value="KH_NusA_1st"/>
    <property type="match status" value="1"/>
</dbReference>